<sequence length="567" mass="60991">MTEEPQLGSIQERIAALKRSQSSQSQAGGAPQSPPFLHPPTERSSSANSRLSYHVNGSVLNGPRSTQTSSAEPEVRAKKTPPPVPTRRADRPPPPLPTRPDLPARPEATQRQRPQPPSSPEVRPTLPPRRPTDLSRKRSQESVLSNTSYSTAGTSLRHAASTTSLSSNDTGRIKAPAWGQTELPVLPPKRPQAQDDLKPLPRSESSSNSMVSGLTSKISALRGRVSGSLSSSPSSSARSSVPSHSSARDSSPRPQIPPRRPSAPQTQANGTNGDAEEEYRPSLPARRLPPPSSTDSIKNDRQAGFGSFNKSPGSLTRPGSTPSVNGASSGGPPPVPHGSRPSAHSPPQTSGRGKVSNIDNPRTFKELISSGPVLVDFYATYCGPCKQVAPKICALAEKYQNVLFLQVDIEVMKMVAREYQVQAMPTFVLMQDGEEDKRVVGANVWELEQWLKTTPGAPGAPTHGLVCNADNPKVFANLTSSGSVLVDFYATYCGPCKEVAPKIGALSEKYQNVRFLQVDIDAAKATATEYQITAMPTFILMRDGREHKRVIGANVWELEQWLQSQPA</sequence>
<proteinExistence type="inferred from homology"/>
<dbReference type="PANTHER" id="PTHR46115">
    <property type="entry name" value="THIOREDOXIN-LIKE PROTEIN 1"/>
    <property type="match status" value="1"/>
</dbReference>
<comment type="caution">
    <text evidence="5">The sequence shown here is derived from an EMBL/GenBank/DDBJ whole genome shotgun (WGS) entry which is preliminary data.</text>
</comment>
<feature type="compositionally biased region" description="Low complexity" evidence="3">
    <location>
        <begin position="219"/>
        <end position="245"/>
    </location>
</feature>
<dbReference type="CDD" id="cd02947">
    <property type="entry name" value="TRX_family"/>
    <property type="match status" value="2"/>
</dbReference>
<feature type="compositionally biased region" description="Basic and acidic residues" evidence="3">
    <location>
        <begin position="130"/>
        <end position="140"/>
    </location>
</feature>
<keyword evidence="2" id="KW-1015">Disulfide bond</keyword>
<dbReference type="SUPFAM" id="SSF52833">
    <property type="entry name" value="Thioredoxin-like"/>
    <property type="match status" value="2"/>
</dbReference>
<feature type="domain" description="Thioredoxin" evidence="4">
    <location>
        <begin position="465"/>
        <end position="567"/>
    </location>
</feature>
<dbReference type="PROSITE" id="PS51352">
    <property type="entry name" value="THIOREDOXIN_2"/>
    <property type="match status" value="2"/>
</dbReference>
<evidence type="ECO:0000256" key="3">
    <source>
        <dbReference type="SAM" id="MobiDB-lite"/>
    </source>
</evidence>
<comment type="similarity">
    <text evidence="1">Belongs to the thioredoxin family.</text>
</comment>
<dbReference type="Proteomes" id="UP000186955">
    <property type="component" value="Unassembled WGS sequence"/>
</dbReference>
<evidence type="ECO:0000259" key="4">
    <source>
        <dbReference type="PROSITE" id="PS51352"/>
    </source>
</evidence>
<evidence type="ECO:0000313" key="5">
    <source>
        <dbReference type="EMBL" id="OKO96531.1"/>
    </source>
</evidence>
<feature type="compositionally biased region" description="Polar residues" evidence="3">
    <location>
        <begin position="42"/>
        <end position="51"/>
    </location>
</feature>
<dbReference type="AlphaFoldDB" id="A0A1Q5T8H3"/>
<dbReference type="STRING" id="1316194.A0A1Q5T8H3"/>
<feature type="compositionally biased region" description="Basic and acidic residues" evidence="3">
    <location>
        <begin position="192"/>
        <end position="201"/>
    </location>
</feature>
<evidence type="ECO:0000313" key="6">
    <source>
        <dbReference type="Proteomes" id="UP000186955"/>
    </source>
</evidence>
<dbReference type="InterPro" id="IPR013766">
    <property type="entry name" value="Thioredoxin_domain"/>
</dbReference>
<dbReference type="InterPro" id="IPR017937">
    <property type="entry name" value="Thioredoxin_CS"/>
</dbReference>
<dbReference type="EMBL" id="MNBE01000698">
    <property type="protein sequence ID" value="OKO96531.1"/>
    <property type="molecule type" value="Genomic_DNA"/>
</dbReference>
<dbReference type="InterPro" id="IPR036249">
    <property type="entry name" value="Thioredoxin-like_sf"/>
</dbReference>
<reference evidence="5 6" key="1">
    <citation type="submission" date="2016-10" db="EMBL/GenBank/DDBJ databases">
        <title>Genome sequence of the ascomycete fungus Penicillium subrubescens.</title>
        <authorList>
            <person name="De Vries R.P."/>
            <person name="Peng M."/>
            <person name="Dilokpimol A."/>
            <person name="Hilden K."/>
            <person name="Makela M.R."/>
            <person name="Grigoriev I."/>
            <person name="Riley R."/>
            <person name="Granchi Z."/>
        </authorList>
    </citation>
    <scope>NUCLEOTIDE SEQUENCE [LARGE SCALE GENOMIC DNA]</scope>
    <source>
        <strain evidence="5 6">CBS 132785</strain>
    </source>
</reference>
<feature type="compositionally biased region" description="Polar residues" evidence="3">
    <location>
        <begin position="203"/>
        <end position="218"/>
    </location>
</feature>
<evidence type="ECO:0000256" key="2">
    <source>
        <dbReference type="ARBA" id="ARBA00023157"/>
    </source>
</evidence>
<evidence type="ECO:0000256" key="1">
    <source>
        <dbReference type="ARBA" id="ARBA00008987"/>
    </source>
</evidence>
<feature type="compositionally biased region" description="Pro residues" evidence="3">
    <location>
        <begin position="114"/>
        <end position="129"/>
    </location>
</feature>
<gene>
    <name evidence="5" type="ORF">PENSUB_10706</name>
</gene>
<organism evidence="5 6">
    <name type="scientific">Penicillium subrubescens</name>
    <dbReference type="NCBI Taxonomy" id="1316194"/>
    <lineage>
        <taxon>Eukaryota</taxon>
        <taxon>Fungi</taxon>
        <taxon>Dikarya</taxon>
        <taxon>Ascomycota</taxon>
        <taxon>Pezizomycotina</taxon>
        <taxon>Eurotiomycetes</taxon>
        <taxon>Eurotiomycetidae</taxon>
        <taxon>Eurotiales</taxon>
        <taxon>Aspergillaceae</taxon>
        <taxon>Penicillium</taxon>
    </lineage>
</organism>
<dbReference type="Pfam" id="PF00085">
    <property type="entry name" value="Thioredoxin"/>
    <property type="match status" value="2"/>
</dbReference>
<name>A0A1Q5T8H3_9EURO</name>
<accession>A0A1Q5T8H3</accession>
<keyword evidence="6" id="KW-1185">Reference proteome</keyword>
<protein>
    <submittedName>
        <fullName evidence="5">Thioredoxin H-type 1</fullName>
    </submittedName>
</protein>
<feature type="compositionally biased region" description="Polar residues" evidence="3">
    <location>
        <begin position="141"/>
        <end position="170"/>
    </location>
</feature>
<feature type="domain" description="Thioredoxin" evidence="4">
    <location>
        <begin position="310"/>
        <end position="456"/>
    </location>
</feature>
<feature type="compositionally biased region" description="Polar residues" evidence="3">
    <location>
        <begin position="308"/>
        <end position="321"/>
    </location>
</feature>
<feature type="region of interest" description="Disordered" evidence="3">
    <location>
        <begin position="1"/>
        <end position="359"/>
    </location>
</feature>
<feature type="compositionally biased region" description="Low complexity" evidence="3">
    <location>
        <begin position="20"/>
        <end position="31"/>
    </location>
</feature>
<dbReference type="Gene3D" id="3.40.30.10">
    <property type="entry name" value="Glutaredoxin"/>
    <property type="match status" value="2"/>
</dbReference>
<dbReference type="PROSITE" id="PS00194">
    <property type="entry name" value="THIOREDOXIN_1"/>
    <property type="match status" value="2"/>
</dbReference>